<keyword evidence="4 11" id="KW-0067">ATP-binding</keyword>
<keyword evidence="6 8" id="KW-0472">Membrane</keyword>
<dbReference type="Gene3D" id="1.20.1560.10">
    <property type="entry name" value="ABC transporter type 1, transmembrane domain"/>
    <property type="match status" value="1"/>
</dbReference>
<accession>A0A542DYL0</accession>
<feature type="transmembrane region" description="Helical" evidence="8">
    <location>
        <begin position="23"/>
        <end position="48"/>
    </location>
</feature>
<dbReference type="InterPro" id="IPR027417">
    <property type="entry name" value="P-loop_NTPase"/>
</dbReference>
<evidence type="ECO:0000259" key="9">
    <source>
        <dbReference type="PROSITE" id="PS50893"/>
    </source>
</evidence>
<dbReference type="PANTHER" id="PTHR24221">
    <property type="entry name" value="ATP-BINDING CASSETTE SUB-FAMILY B"/>
    <property type="match status" value="1"/>
</dbReference>
<evidence type="ECO:0000256" key="2">
    <source>
        <dbReference type="ARBA" id="ARBA00022692"/>
    </source>
</evidence>
<protein>
    <submittedName>
        <fullName evidence="11">ATP-binding cassette subfamily C protein CydD</fullName>
    </submittedName>
</protein>
<feature type="region of interest" description="Disordered" evidence="7">
    <location>
        <begin position="318"/>
        <end position="345"/>
    </location>
</feature>
<dbReference type="GO" id="GO:0016887">
    <property type="term" value="F:ATP hydrolysis activity"/>
    <property type="evidence" value="ECO:0007669"/>
    <property type="project" value="InterPro"/>
</dbReference>
<dbReference type="InterPro" id="IPR003593">
    <property type="entry name" value="AAA+_ATPase"/>
</dbReference>
<evidence type="ECO:0000259" key="10">
    <source>
        <dbReference type="PROSITE" id="PS50929"/>
    </source>
</evidence>
<dbReference type="PROSITE" id="PS50929">
    <property type="entry name" value="ABC_TM1F"/>
    <property type="match status" value="1"/>
</dbReference>
<dbReference type="EMBL" id="VFMN01000001">
    <property type="protein sequence ID" value="TQJ08177.1"/>
    <property type="molecule type" value="Genomic_DNA"/>
</dbReference>
<evidence type="ECO:0000256" key="4">
    <source>
        <dbReference type="ARBA" id="ARBA00022840"/>
    </source>
</evidence>
<dbReference type="GO" id="GO:0005524">
    <property type="term" value="F:ATP binding"/>
    <property type="evidence" value="ECO:0007669"/>
    <property type="project" value="UniProtKB-KW"/>
</dbReference>
<dbReference type="SMART" id="SM00382">
    <property type="entry name" value="AAA"/>
    <property type="match status" value="1"/>
</dbReference>
<feature type="transmembrane region" description="Helical" evidence="8">
    <location>
        <begin position="236"/>
        <end position="261"/>
    </location>
</feature>
<keyword evidence="5 8" id="KW-1133">Transmembrane helix</keyword>
<dbReference type="InterPro" id="IPR003439">
    <property type="entry name" value="ABC_transporter-like_ATP-bd"/>
</dbReference>
<evidence type="ECO:0000256" key="5">
    <source>
        <dbReference type="ARBA" id="ARBA00022989"/>
    </source>
</evidence>
<reference evidence="11 12" key="1">
    <citation type="submission" date="2019-06" db="EMBL/GenBank/DDBJ databases">
        <title>Sequencing the genomes of 1000 actinobacteria strains.</title>
        <authorList>
            <person name="Klenk H.-P."/>
        </authorList>
    </citation>
    <scope>NUCLEOTIDE SEQUENCE [LARGE SCALE GENOMIC DNA]</scope>
    <source>
        <strain evidence="11 12">DSM 18607</strain>
    </source>
</reference>
<feature type="transmembrane region" description="Helical" evidence="8">
    <location>
        <begin position="158"/>
        <end position="177"/>
    </location>
</feature>
<evidence type="ECO:0000313" key="12">
    <source>
        <dbReference type="Proteomes" id="UP000317893"/>
    </source>
</evidence>
<evidence type="ECO:0000256" key="1">
    <source>
        <dbReference type="ARBA" id="ARBA00004651"/>
    </source>
</evidence>
<name>A0A542DYL0_9MICO</name>
<dbReference type="InterPro" id="IPR036640">
    <property type="entry name" value="ABC1_TM_sf"/>
</dbReference>
<dbReference type="Gene3D" id="3.40.50.300">
    <property type="entry name" value="P-loop containing nucleotide triphosphate hydrolases"/>
    <property type="match status" value="1"/>
</dbReference>
<feature type="region of interest" description="Disordered" evidence="7">
    <location>
        <begin position="542"/>
        <end position="575"/>
    </location>
</feature>
<dbReference type="Pfam" id="PF00005">
    <property type="entry name" value="ABC_tran"/>
    <property type="match status" value="1"/>
</dbReference>
<dbReference type="Pfam" id="PF00664">
    <property type="entry name" value="ABC_membrane"/>
    <property type="match status" value="1"/>
</dbReference>
<feature type="domain" description="ABC transmembrane type-1" evidence="10">
    <location>
        <begin position="24"/>
        <end position="299"/>
    </location>
</feature>
<dbReference type="Proteomes" id="UP000317893">
    <property type="component" value="Unassembled WGS sequence"/>
</dbReference>
<keyword evidence="3" id="KW-0547">Nucleotide-binding</keyword>
<organism evidence="11 12">
    <name type="scientific">Lapillicoccus jejuensis</name>
    <dbReference type="NCBI Taxonomy" id="402171"/>
    <lineage>
        <taxon>Bacteria</taxon>
        <taxon>Bacillati</taxon>
        <taxon>Actinomycetota</taxon>
        <taxon>Actinomycetes</taxon>
        <taxon>Micrococcales</taxon>
        <taxon>Intrasporangiaceae</taxon>
        <taxon>Lapillicoccus</taxon>
    </lineage>
</organism>
<feature type="transmembrane region" description="Helical" evidence="8">
    <location>
        <begin position="60"/>
        <end position="86"/>
    </location>
</feature>
<dbReference type="SUPFAM" id="SSF52540">
    <property type="entry name" value="P-loop containing nucleoside triphosphate hydrolases"/>
    <property type="match status" value="1"/>
</dbReference>
<gene>
    <name evidence="11" type="ORF">FB458_1261</name>
</gene>
<dbReference type="AlphaFoldDB" id="A0A542DYL0"/>
<dbReference type="InterPro" id="IPR039421">
    <property type="entry name" value="Type_1_exporter"/>
</dbReference>
<dbReference type="OrthoDB" id="3237158at2"/>
<keyword evidence="2 8" id="KW-0812">Transmembrane</keyword>
<dbReference type="PROSITE" id="PS50893">
    <property type="entry name" value="ABC_TRANSPORTER_2"/>
    <property type="match status" value="1"/>
</dbReference>
<evidence type="ECO:0000256" key="8">
    <source>
        <dbReference type="SAM" id="Phobius"/>
    </source>
</evidence>
<dbReference type="PANTHER" id="PTHR24221:SF590">
    <property type="entry name" value="COMPONENT LINKED WITH THE ASSEMBLY OF CYTOCHROME' TRANSPORT TRANSMEMBRANE ATP-BINDING PROTEIN ABC TRANSPORTER CYDD-RELATED"/>
    <property type="match status" value="1"/>
</dbReference>
<proteinExistence type="predicted"/>
<dbReference type="CDD" id="cd03228">
    <property type="entry name" value="ABCC_MRP_Like"/>
    <property type="match status" value="1"/>
</dbReference>
<evidence type="ECO:0000313" key="11">
    <source>
        <dbReference type="EMBL" id="TQJ08177.1"/>
    </source>
</evidence>
<dbReference type="GO" id="GO:0005886">
    <property type="term" value="C:plasma membrane"/>
    <property type="evidence" value="ECO:0007669"/>
    <property type="project" value="UniProtKB-SubCell"/>
</dbReference>
<feature type="transmembrane region" description="Helical" evidence="8">
    <location>
        <begin position="131"/>
        <end position="152"/>
    </location>
</feature>
<sequence>MSERPRPVDPALLRVLPEARRPVALLAGLGVAGGVLAVGQVVAVAVLVTTVVAHGPVLPAAAAVAGVVGLRGLVAALAEALAARAATTVSGALRRRVVAAELRRATAEPEPALTTQLAQGAASVEGYVVKYLPALASAAVLPALVVVVLALVDPWSAVAVVLTLPLLPLFAALIGQATQDATQRRWRALADLSGHFLDVLRGLPVLVAYGRGEAQAASVRAVSERHRRATTRTLRIAFLSSAALELVATIAVALVAVVAGLRLAAGGLDLRTALLAILLAPEAYWPVRRVGAEFHAAADGAAALAALLPRADGDRTLSGDPIMSGSAGQPFSGEASRTPAKPTPGLAHVTTTYDDRPAPVLDDVTIALPTGPALVAVTGPSGGGKTTLLEVLAELRAPQRGTVTVPPAHLVTQRPFLLPGTVRDALTLGAGRALPDAELEHALTRVGLTGALAERGGLDATIGDDGIGLSAGQRARLVLARAVLSEAPLLLLDEPTAHVDAATRSDLDAVVAGLARTRTVVAVTHRAGLATHATGHWVVADGRVTDPDGPPAADPRVAGATSRPGAATRPLAVTR</sequence>
<dbReference type="PROSITE" id="PS00211">
    <property type="entry name" value="ABC_TRANSPORTER_1"/>
    <property type="match status" value="1"/>
</dbReference>
<evidence type="ECO:0000256" key="3">
    <source>
        <dbReference type="ARBA" id="ARBA00022741"/>
    </source>
</evidence>
<feature type="domain" description="ABC transporter" evidence="9">
    <location>
        <begin position="344"/>
        <end position="567"/>
    </location>
</feature>
<dbReference type="InterPro" id="IPR011527">
    <property type="entry name" value="ABC1_TM_dom"/>
</dbReference>
<keyword evidence="12" id="KW-1185">Reference proteome</keyword>
<evidence type="ECO:0000256" key="7">
    <source>
        <dbReference type="SAM" id="MobiDB-lite"/>
    </source>
</evidence>
<dbReference type="GO" id="GO:0140359">
    <property type="term" value="F:ABC-type transporter activity"/>
    <property type="evidence" value="ECO:0007669"/>
    <property type="project" value="InterPro"/>
</dbReference>
<evidence type="ECO:0000256" key="6">
    <source>
        <dbReference type="ARBA" id="ARBA00023136"/>
    </source>
</evidence>
<comment type="caution">
    <text evidence="11">The sequence shown here is derived from an EMBL/GenBank/DDBJ whole genome shotgun (WGS) entry which is preliminary data.</text>
</comment>
<dbReference type="RefSeq" id="WP_141847707.1">
    <property type="nucleotide sequence ID" value="NZ_BAAAPR010000002.1"/>
</dbReference>
<comment type="subcellular location">
    <subcellularLocation>
        <location evidence="1">Cell membrane</location>
        <topology evidence="1">Multi-pass membrane protein</topology>
    </subcellularLocation>
</comment>
<dbReference type="SUPFAM" id="SSF90123">
    <property type="entry name" value="ABC transporter transmembrane region"/>
    <property type="match status" value="1"/>
</dbReference>
<dbReference type="InterPro" id="IPR017871">
    <property type="entry name" value="ABC_transporter-like_CS"/>
</dbReference>